<sequence>MPHQENTIRYNLNMTLYNLCTYNKKFHVIDFSKCANPTYNLYRDRYYLSHYFKQQIAVSLSYFFTITAKNLAKPAAFIEQCNSFDMKTLEIIPSHFSLN</sequence>
<reference evidence="1" key="1">
    <citation type="journal article" date="2013" name="BMC Genomics">
        <title>Unscrambling butterfly oogenesis.</title>
        <authorList>
            <person name="Carter J.M."/>
            <person name="Baker S.C."/>
            <person name="Pink R."/>
            <person name="Carter D.R."/>
            <person name="Collins A."/>
            <person name="Tomlin J."/>
            <person name="Gibbs M."/>
            <person name="Breuker C.J."/>
        </authorList>
    </citation>
    <scope>NUCLEOTIDE SEQUENCE</scope>
    <source>
        <tissue evidence="1">Ovary</tissue>
    </source>
</reference>
<name>S4NUE8_9NEOP</name>
<organism evidence="1">
    <name type="scientific">Pararge aegeria</name>
    <name type="common">speckled wood butterfly</name>
    <dbReference type="NCBI Taxonomy" id="116150"/>
    <lineage>
        <taxon>Eukaryota</taxon>
        <taxon>Metazoa</taxon>
        <taxon>Ecdysozoa</taxon>
        <taxon>Arthropoda</taxon>
        <taxon>Hexapoda</taxon>
        <taxon>Insecta</taxon>
        <taxon>Pterygota</taxon>
        <taxon>Neoptera</taxon>
        <taxon>Endopterygota</taxon>
        <taxon>Lepidoptera</taxon>
        <taxon>Glossata</taxon>
        <taxon>Ditrysia</taxon>
        <taxon>Papilionoidea</taxon>
        <taxon>Nymphalidae</taxon>
        <taxon>Satyrinae</taxon>
        <taxon>Satyrini</taxon>
        <taxon>Parargina</taxon>
        <taxon>Pararge</taxon>
    </lineage>
</organism>
<reference evidence="1" key="2">
    <citation type="submission" date="2013-05" db="EMBL/GenBank/DDBJ databases">
        <authorList>
            <person name="Carter J.-M."/>
            <person name="Baker S.C."/>
            <person name="Pink R."/>
            <person name="Carter D.R.F."/>
            <person name="Collins A."/>
            <person name="Tomlin J."/>
            <person name="Gibbs M."/>
            <person name="Breuker C.J."/>
        </authorList>
    </citation>
    <scope>NUCLEOTIDE SEQUENCE</scope>
    <source>
        <tissue evidence="1">Ovary</tissue>
    </source>
</reference>
<dbReference type="AlphaFoldDB" id="S4NUE8"/>
<accession>S4NUE8</accession>
<dbReference type="EMBL" id="GAIX01010199">
    <property type="protein sequence ID" value="JAA82361.1"/>
    <property type="molecule type" value="Transcribed_RNA"/>
</dbReference>
<proteinExistence type="predicted"/>
<evidence type="ECO:0000313" key="1">
    <source>
        <dbReference type="EMBL" id="JAA82361.1"/>
    </source>
</evidence>
<protein>
    <submittedName>
        <fullName evidence="1">Uncharacterized protein</fullName>
    </submittedName>
</protein>